<comment type="caution">
    <text evidence="1">The sequence shown here is derived from an EMBL/GenBank/DDBJ whole genome shotgun (WGS) entry which is preliminary data.</text>
</comment>
<keyword evidence="2" id="KW-1185">Reference proteome</keyword>
<evidence type="ECO:0000313" key="2">
    <source>
        <dbReference type="Proteomes" id="UP000245634"/>
    </source>
</evidence>
<dbReference type="Proteomes" id="UP000245634">
    <property type="component" value="Unassembled WGS sequence"/>
</dbReference>
<protein>
    <submittedName>
        <fullName evidence="1">Uncharacterized protein</fullName>
    </submittedName>
</protein>
<reference evidence="1 2" key="1">
    <citation type="submission" date="2018-05" db="EMBL/GenBank/DDBJ databases">
        <title>Genomic Encyclopedia of Type Strains, Phase IV (KMG-IV): sequencing the most valuable type-strain genomes for metagenomic binning, comparative biology and taxonomic classification.</title>
        <authorList>
            <person name="Goeker M."/>
        </authorList>
    </citation>
    <scope>NUCLEOTIDE SEQUENCE [LARGE SCALE GENOMIC DNA]</scope>
    <source>
        <strain evidence="1 2">DSM 18773</strain>
    </source>
</reference>
<organism evidence="1 2">
    <name type="scientific">Tumebacillus permanentifrigoris</name>
    <dbReference type="NCBI Taxonomy" id="378543"/>
    <lineage>
        <taxon>Bacteria</taxon>
        <taxon>Bacillati</taxon>
        <taxon>Bacillota</taxon>
        <taxon>Bacilli</taxon>
        <taxon>Bacillales</taxon>
        <taxon>Alicyclobacillaceae</taxon>
        <taxon>Tumebacillus</taxon>
    </lineage>
</organism>
<dbReference type="RefSeq" id="WP_109690242.1">
    <property type="nucleotide sequence ID" value="NZ_QGGL01000014.1"/>
</dbReference>
<accession>A0A316D7D9</accession>
<dbReference type="EMBL" id="QGGL01000014">
    <property type="protein sequence ID" value="PWK08988.1"/>
    <property type="molecule type" value="Genomic_DNA"/>
</dbReference>
<dbReference type="AlphaFoldDB" id="A0A316D7D9"/>
<proteinExistence type="predicted"/>
<dbReference type="OrthoDB" id="2382098at2"/>
<name>A0A316D7D9_9BACL</name>
<sequence length="80" mass="9208">MAEGTGKTRIKEVKLELYIDEEVRAALRAIVDGRRDTLELNYVYFRHLLIEDLKHEGYKVSQVKIPVGRIVKLKVKAING</sequence>
<evidence type="ECO:0000313" key="1">
    <source>
        <dbReference type="EMBL" id="PWK08988.1"/>
    </source>
</evidence>
<gene>
    <name evidence="1" type="ORF">C7459_11454</name>
</gene>